<evidence type="ECO:0000256" key="6">
    <source>
        <dbReference type="SAM" id="Phobius"/>
    </source>
</evidence>
<dbReference type="InterPro" id="IPR002549">
    <property type="entry name" value="AI-2E-like"/>
</dbReference>
<feature type="transmembrane region" description="Helical" evidence="6">
    <location>
        <begin position="269"/>
        <end position="290"/>
    </location>
</feature>
<comment type="caution">
    <text evidence="7">The sequence shown here is derived from an EMBL/GenBank/DDBJ whole genome shotgun (WGS) entry which is preliminary data.</text>
</comment>
<dbReference type="AlphaFoldDB" id="A0A271J4R4"/>
<evidence type="ECO:0000256" key="5">
    <source>
        <dbReference type="ARBA" id="ARBA00023136"/>
    </source>
</evidence>
<name>A0A271J4R4_9BACT</name>
<evidence type="ECO:0000256" key="2">
    <source>
        <dbReference type="ARBA" id="ARBA00009773"/>
    </source>
</evidence>
<dbReference type="EMBL" id="MQWD01000001">
    <property type="protein sequence ID" value="PAP77945.1"/>
    <property type="molecule type" value="Genomic_DNA"/>
</dbReference>
<accession>A0A271J4R4</accession>
<evidence type="ECO:0008006" key="9">
    <source>
        <dbReference type="Google" id="ProtNLM"/>
    </source>
</evidence>
<gene>
    <name evidence="7" type="ORF">BSZ37_16610</name>
</gene>
<comment type="subcellular location">
    <subcellularLocation>
        <location evidence="1">Membrane</location>
        <topology evidence="1">Multi-pass membrane protein</topology>
    </subcellularLocation>
</comment>
<feature type="transmembrane region" description="Helical" evidence="6">
    <location>
        <begin position="231"/>
        <end position="262"/>
    </location>
</feature>
<dbReference type="PANTHER" id="PTHR21716:SF4">
    <property type="entry name" value="TRANSMEMBRANE PROTEIN 245"/>
    <property type="match status" value="1"/>
</dbReference>
<keyword evidence="8" id="KW-1185">Reference proteome</keyword>
<evidence type="ECO:0000256" key="3">
    <source>
        <dbReference type="ARBA" id="ARBA00022692"/>
    </source>
</evidence>
<comment type="similarity">
    <text evidence="2">Belongs to the autoinducer-2 exporter (AI-2E) (TC 2.A.86) family.</text>
</comment>
<dbReference type="GO" id="GO:0016020">
    <property type="term" value="C:membrane"/>
    <property type="evidence" value="ECO:0007669"/>
    <property type="project" value="UniProtKB-SubCell"/>
</dbReference>
<organism evidence="7 8">
    <name type="scientific">Rubrivirga marina</name>
    <dbReference type="NCBI Taxonomy" id="1196024"/>
    <lineage>
        <taxon>Bacteria</taxon>
        <taxon>Pseudomonadati</taxon>
        <taxon>Rhodothermota</taxon>
        <taxon>Rhodothermia</taxon>
        <taxon>Rhodothermales</taxon>
        <taxon>Rubricoccaceae</taxon>
        <taxon>Rubrivirga</taxon>
    </lineage>
</organism>
<feature type="transmembrane region" description="Helical" evidence="6">
    <location>
        <begin position="302"/>
        <end position="335"/>
    </location>
</feature>
<dbReference type="PANTHER" id="PTHR21716">
    <property type="entry name" value="TRANSMEMBRANE PROTEIN"/>
    <property type="match status" value="1"/>
</dbReference>
<protein>
    <recommendedName>
        <fullName evidence="9">AI-2E family transporter</fullName>
    </recommendedName>
</protein>
<reference evidence="7 8" key="1">
    <citation type="submission" date="2016-11" db="EMBL/GenBank/DDBJ databases">
        <title>Study of marine rhodopsin-containing bacteria.</title>
        <authorList>
            <person name="Yoshizawa S."/>
            <person name="Kumagai Y."/>
            <person name="Kogure K."/>
        </authorList>
    </citation>
    <scope>NUCLEOTIDE SEQUENCE [LARGE SCALE GENOMIC DNA]</scope>
    <source>
        <strain evidence="7 8">SAORIC-28</strain>
    </source>
</reference>
<proteinExistence type="inferred from homology"/>
<feature type="transmembrane region" description="Helical" evidence="6">
    <location>
        <begin position="199"/>
        <end position="225"/>
    </location>
</feature>
<feature type="transmembrane region" description="Helical" evidence="6">
    <location>
        <begin position="65"/>
        <end position="89"/>
    </location>
</feature>
<sequence>MPLRLSDLPVAHANRGAVRALLLAAVAVVFVAMVSEVAMAAFLGVVIAVFLLPVHTWLVSRLRKATPAALVTLLLVIVPVLAVAGYGYLEVRDAAEYLGAHTAEVAQKVAEAVSRLPFVTSDVSGVIESGLDRAAEAATGVPDGLQDAIGEFAVAAAMFLFTAFYVLTERARIVAYLRERVPASYAPLAAHLERHAKGVLYGAIYATLVAQTLKALWLLALLLVFGVPLPFTLALLAFVIGFFPVVGSWTIYLPAAGWLLVFDGSPGKAAALVALAFVVSTPLVTFYVRPKLAADRSHVLDFYWMFVGLTAGVFAFGIPGVVLGPVVVGLLKALLDVVTDDESWRTADGDDPEADVLAQDAVEAAG</sequence>
<keyword evidence="4 6" id="KW-1133">Transmembrane helix</keyword>
<evidence type="ECO:0000313" key="8">
    <source>
        <dbReference type="Proteomes" id="UP000216339"/>
    </source>
</evidence>
<evidence type="ECO:0000256" key="4">
    <source>
        <dbReference type="ARBA" id="ARBA00022989"/>
    </source>
</evidence>
<dbReference type="Proteomes" id="UP000216339">
    <property type="component" value="Unassembled WGS sequence"/>
</dbReference>
<keyword evidence="5 6" id="KW-0472">Membrane</keyword>
<evidence type="ECO:0000313" key="7">
    <source>
        <dbReference type="EMBL" id="PAP77945.1"/>
    </source>
</evidence>
<dbReference type="RefSeq" id="WP_095511614.1">
    <property type="nucleotide sequence ID" value="NZ_MQWD01000001.1"/>
</dbReference>
<feature type="transmembrane region" description="Helical" evidence="6">
    <location>
        <begin position="148"/>
        <end position="168"/>
    </location>
</feature>
<evidence type="ECO:0000256" key="1">
    <source>
        <dbReference type="ARBA" id="ARBA00004141"/>
    </source>
</evidence>
<keyword evidence="3 6" id="KW-0812">Transmembrane</keyword>
<dbReference type="Pfam" id="PF01594">
    <property type="entry name" value="AI-2E_transport"/>
    <property type="match status" value="1"/>
</dbReference>
<feature type="transmembrane region" description="Helical" evidence="6">
    <location>
        <begin position="20"/>
        <end position="53"/>
    </location>
</feature>